<accession>A0A1M5DV70</accession>
<dbReference type="OrthoDB" id="981124at2"/>
<dbReference type="InterPro" id="IPR010994">
    <property type="entry name" value="RuvA_2-like"/>
</dbReference>
<dbReference type="RefSeq" id="WP_072836485.1">
    <property type="nucleotide sequence ID" value="NZ_FQUU01000016.1"/>
</dbReference>
<gene>
    <name evidence="2" type="ORF">SAMN02745131_03352</name>
</gene>
<dbReference type="AlphaFoldDB" id="A0A1M5DV70"/>
<feature type="transmembrane region" description="Helical" evidence="1">
    <location>
        <begin position="20"/>
        <end position="38"/>
    </location>
</feature>
<dbReference type="Proteomes" id="UP000184048">
    <property type="component" value="Unassembled WGS sequence"/>
</dbReference>
<keyword evidence="3" id="KW-1185">Reference proteome</keyword>
<protein>
    <submittedName>
        <fullName evidence="2">DNA uptake protein ComE</fullName>
    </submittedName>
</protein>
<dbReference type="GO" id="GO:0015627">
    <property type="term" value="C:type II protein secretion system complex"/>
    <property type="evidence" value="ECO:0007669"/>
    <property type="project" value="TreeGrafter"/>
</dbReference>
<dbReference type="Pfam" id="PF12836">
    <property type="entry name" value="HHH_3"/>
    <property type="match status" value="3"/>
</dbReference>
<proteinExistence type="predicted"/>
<dbReference type="EMBL" id="FQUU01000016">
    <property type="protein sequence ID" value="SHF70839.1"/>
    <property type="molecule type" value="Genomic_DNA"/>
</dbReference>
<evidence type="ECO:0000313" key="3">
    <source>
        <dbReference type="Proteomes" id="UP000184048"/>
    </source>
</evidence>
<dbReference type="Gene3D" id="1.10.150.280">
    <property type="entry name" value="AF1531-like domain"/>
    <property type="match status" value="2"/>
</dbReference>
<dbReference type="SUPFAM" id="SSF47781">
    <property type="entry name" value="RuvA domain 2-like"/>
    <property type="match status" value="3"/>
</dbReference>
<dbReference type="STRING" id="1121884.SAMN02745131_03352"/>
<name>A0A1M5DV70_9BACT</name>
<sequence length="305" mass="35292">MFWKDFIRDYLTFGKRDRIGAIAVLFLLAVIYTLPRIFQPKPDPNFIKVLPVLVKGVDSLEKKEGSTFRTEKDYASAYKYKKQPGFIAGELFQFDPNSITLEGWKKLGLNEKTATTIIKYRSKGGRFYKPEDLTRIWNLPPGFYDRVKNYINCESIKSPFNPYSYSNNKSQKKEIFIVEINQADTNAFIQLPGIGPRLAQRIINFRNKLGGFYSVDQIAETYGLPDSTFKMIRNYLKSGSDVKKIPLNECSKEQLKAHPYIKWNLANAIIEYRNQHGTYKKLEELKNIVLINDSTYSKIAPYLSL</sequence>
<keyword evidence="1" id="KW-0812">Transmembrane</keyword>
<dbReference type="PANTHER" id="PTHR21180">
    <property type="entry name" value="ENDONUCLEASE/EXONUCLEASE/PHOSPHATASE FAMILY DOMAIN-CONTAINING PROTEIN 1"/>
    <property type="match status" value="1"/>
</dbReference>
<evidence type="ECO:0000313" key="2">
    <source>
        <dbReference type="EMBL" id="SHF70839.1"/>
    </source>
</evidence>
<dbReference type="GO" id="GO:0015628">
    <property type="term" value="P:protein secretion by the type II secretion system"/>
    <property type="evidence" value="ECO:0007669"/>
    <property type="project" value="TreeGrafter"/>
</dbReference>
<reference evidence="2 3" key="1">
    <citation type="submission" date="2016-11" db="EMBL/GenBank/DDBJ databases">
        <authorList>
            <person name="Jaros S."/>
            <person name="Januszkiewicz K."/>
            <person name="Wedrychowicz H."/>
        </authorList>
    </citation>
    <scope>NUCLEOTIDE SEQUENCE [LARGE SCALE GENOMIC DNA]</scope>
    <source>
        <strain evidence="2 3">DSM 18119</strain>
    </source>
</reference>
<evidence type="ECO:0000256" key="1">
    <source>
        <dbReference type="SAM" id="Phobius"/>
    </source>
</evidence>
<keyword evidence="1" id="KW-1133">Transmembrane helix</keyword>
<dbReference type="PANTHER" id="PTHR21180:SF32">
    <property type="entry name" value="ENDONUCLEASE_EXONUCLEASE_PHOSPHATASE FAMILY DOMAIN-CONTAINING PROTEIN 1"/>
    <property type="match status" value="1"/>
</dbReference>
<organism evidence="2 3">
    <name type="scientific">Flavisolibacter ginsengisoli DSM 18119</name>
    <dbReference type="NCBI Taxonomy" id="1121884"/>
    <lineage>
        <taxon>Bacteria</taxon>
        <taxon>Pseudomonadati</taxon>
        <taxon>Bacteroidota</taxon>
        <taxon>Chitinophagia</taxon>
        <taxon>Chitinophagales</taxon>
        <taxon>Chitinophagaceae</taxon>
        <taxon>Flavisolibacter</taxon>
    </lineage>
</organism>
<keyword evidence="1" id="KW-0472">Membrane</keyword>
<dbReference type="InterPro" id="IPR051675">
    <property type="entry name" value="Endo/Exo/Phosphatase_dom_1"/>
</dbReference>